<evidence type="ECO:0000256" key="3">
    <source>
        <dbReference type="PROSITE-ProRule" id="PRU00339"/>
    </source>
</evidence>
<name>A0ABN9TH19_9DINO</name>
<dbReference type="InterPro" id="IPR031101">
    <property type="entry name" value="Ctr9"/>
</dbReference>
<evidence type="ECO:0000313" key="5">
    <source>
        <dbReference type="Proteomes" id="UP001189429"/>
    </source>
</evidence>
<reference evidence="4" key="1">
    <citation type="submission" date="2023-10" db="EMBL/GenBank/DDBJ databases">
        <authorList>
            <person name="Chen Y."/>
            <person name="Shah S."/>
            <person name="Dougan E. K."/>
            <person name="Thang M."/>
            <person name="Chan C."/>
        </authorList>
    </citation>
    <scope>NUCLEOTIDE SEQUENCE [LARGE SCALE GENOMIC DNA]</scope>
</reference>
<dbReference type="InterPro" id="IPR011990">
    <property type="entry name" value="TPR-like_helical_dom_sf"/>
</dbReference>
<dbReference type="InterPro" id="IPR019734">
    <property type="entry name" value="TPR_rpt"/>
</dbReference>
<dbReference type="EMBL" id="CAUYUJ010014721">
    <property type="protein sequence ID" value="CAK0845191.1"/>
    <property type="molecule type" value="Genomic_DNA"/>
</dbReference>
<dbReference type="PROSITE" id="PS50005">
    <property type="entry name" value="TPR"/>
    <property type="match status" value="1"/>
</dbReference>
<feature type="non-terminal residue" evidence="4">
    <location>
        <position position="211"/>
    </location>
</feature>
<sequence length="211" mass="23814">MATVTTTTVRRRGLGGDLPGAREAYTHGLQLAEQRLAERKANGEEKKDLQIARLTMRFNRAWVSESLGDQPNFAQATQDYMVLGEEHNWFSDALLRLGAQWQRMGEADLAVQRYQEAMKQNPVLAALMQAEAFRHRGDYTRALQSAENAVRHAGTKQFHYAHVSLGNLYYEVATASKTKSKDRDQYLCKALRNFIQALGHEKDSHFAANGT</sequence>
<proteinExistence type="predicted"/>
<gene>
    <name evidence="4" type="ORF">PCOR1329_LOCUS39066</name>
</gene>
<dbReference type="PANTHER" id="PTHR14027:SF2">
    <property type="entry name" value="RNA POLYMERASE-ASSOCIATED PROTEIN CTR9 HOMOLOG"/>
    <property type="match status" value="1"/>
</dbReference>
<dbReference type="Proteomes" id="UP001189429">
    <property type="component" value="Unassembled WGS sequence"/>
</dbReference>
<keyword evidence="1" id="KW-0677">Repeat</keyword>
<evidence type="ECO:0008006" key="6">
    <source>
        <dbReference type="Google" id="ProtNLM"/>
    </source>
</evidence>
<keyword evidence="5" id="KW-1185">Reference proteome</keyword>
<feature type="repeat" description="TPR" evidence="3">
    <location>
        <begin position="91"/>
        <end position="124"/>
    </location>
</feature>
<protein>
    <recommendedName>
        <fullName evidence="6">Tetratricopeptide repeat protein</fullName>
    </recommendedName>
</protein>
<dbReference type="SUPFAM" id="SSF48452">
    <property type="entry name" value="TPR-like"/>
    <property type="match status" value="1"/>
</dbReference>
<keyword evidence="2 3" id="KW-0802">TPR repeat</keyword>
<dbReference type="Gene3D" id="1.25.40.10">
    <property type="entry name" value="Tetratricopeptide repeat domain"/>
    <property type="match status" value="1"/>
</dbReference>
<dbReference type="PANTHER" id="PTHR14027">
    <property type="entry name" value="RNA POLYMERASE-ASSOCIATED PROTEIN CTR9"/>
    <property type="match status" value="1"/>
</dbReference>
<evidence type="ECO:0000256" key="2">
    <source>
        <dbReference type="ARBA" id="ARBA00022803"/>
    </source>
</evidence>
<comment type="caution">
    <text evidence="4">The sequence shown here is derived from an EMBL/GenBank/DDBJ whole genome shotgun (WGS) entry which is preliminary data.</text>
</comment>
<evidence type="ECO:0000256" key="1">
    <source>
        <dbReference type="ARBA" id="ARBA00022737"/>
    </source>
</evidence>
<organism evidence="4 5">
    <name type="scientific">Prorocentrum cordatum</name>
    <dbReference type="NCBI Taxonomy" id="2364126"/>
    <lineage>
        <taxon>Eukaryota</taxon>
        <taxon>Sar</taxon>
        <taxon>Alveolata</taxon>
        <taxon>Dinophyceae</taxon>
        <taxon>Prorocentrales</taxon>
        <taxon>Prorocentraceae</taxon>
        <taxon>Prorocentrum</taxon>
    </lineage>
</organism>
<evidence type="ECO:0000313" key="4">
    <source>
        <dbReference type="EMBL" id="CAK0845191.1"/>
    </source>
</evidence>
<accession>A0ABN9TH19</accession>